<reference evidence="1 2" key="1">
    <citation type="submission" date="2016-11" db="EMBL/GenBank/DDBJ databases">
        <authorList>
            <person name="Jaros S."/>
            <person name="Januszkiewicz K."/>
            <person name="Wedrychowicz H."/>
        </authorList>
    </citation>
    <scope>NUCLEOTIDE SEQUENCE [LARGE SCALE GENOMIC DNA]</scope>
    <source>
        <strain evidence="1 2">DSM 17459</strain>
    </source>
</reference>
<dbReference type="AlphaFoldDB" id="A0A1M4UQD2"/>
<evidence type="ECO:0000313" key="2">
    <source>
        <dbReference type="Proteomes" id="UP000184245"/>
    </source>
</evidence>
<dbReference type="Proteomes" id="UP000184245">
    <property type="component" value="Unassembled WGS sequence"/>
</dbReference>
<organism evidence="1 2">
    <name type="scientific">Lactonifactor longoviformis DSM 17459</name>
    <dbReference type="NCBI Taxonomy" id="1122155"/>
    <lineage>
        <taxon>Bacteria</taxon>
        <taxon>Bacillati</taxon>
        <taxon>Bacillota</taxon>
        <taxon>Clostridia</taxon>
        <taxon>Eubacteriales</taxon>
        <taxon>Clostridiaceae</taxon>
        <taxon>Lactonifactor</taxon>
    </lineage>
</organism>
<proteinExistence type="predicted"/>
<sequence>MGNTSMELAPSCPGAELKERKRFDANVSLGELKEWYKKLKL</sequence>
<accession>A0A1M4UQD2</accession>
<dbReference type="STRING" id="1122155.SAMN02745158_00933"/>
<protein>
    <submittedName>
        <fullName evidence="1">Uncharacterized protein</fullName>
    </submittedName>
</protein>
<name>A0A1M4UQD2_9CLOT</name>
<dbReference type="EMBL" id="FQVI01000003">
    <property type="protein sequence ID" value="SHE58962.1"/>
    <property type="molecule type" value="Genomic_DNA"/>
</dbReference>
<keyword evidence="2" id="KW-1185">Reference proteome</keyword>
<gene>
    <name evidence="1" type="ORF">SAMN02745158_00933</name>
</gene>
<evidence type="ECO:0000313" key="1">
    <source>
        <dbReference type="EMBL" id="SHE58962.1"/>
    </source>
</evidence>